<dbReference type="AlphaFoldDB" id="A0A3E1QCK1"/>
<dbReference type="RefSeq" id="WP_117158932.1">
    <property type="nucleotide sequence ID" value="NZ_QVID01000001.1"/>
</dbReference>
<protein>
    <recommendedName>
        <fullName evidence="3">Selenophosphate synthetase</fullName>
    </recommendedName>
</protein>
<evidence type="ECO:0000313" key="2">
    <source>
        <dbReference type="Proteomes" id="UP000261082"/>
    </source>
</evidence>
<dbReference type="Proteomes" id="UP000261082">
    <property type="component" value="Unassembled WGS sequence"/>
</dbReference>
<gene>
    <name evidence="1" type="ORF">DZ858_07435</name>
</gene>
<comment type="caution">
    <text evidence="1">The sequence shown here is derived from an EMBL/GenBank/DDBJ whole genome shotgun (WGS) entry which is preliminary data.</text>
</comment>
<evidence type="ECO:0000313" key="1">
    <source>
        <dbReference type="EMBL" id="RFN59871.1"/>
    </source>
</evidence>
<reference evidence="1 2" key="1">
    <citation type="journal article" date="2007" name="Int. J. Syst. Evol. Microbiol.">
        <title>Marixanthomonas ophiurae gen. nov., sp. nov., a marine bacterium of the family Flavobacteriaceae isolated from a deep-sea brittle star.</title>
        <authorList>
            <person name="Romanenko L.A."/>
            <person name="Uchino M."/>
            <person name="Frolova G.M."/>
            <person name="Mikhailov V.V."/>
        </authorList>
    </citation>
    <scope>NUCLEOTIDE SEQUENCE [LARGE SCALE GENOMIC DNA]</scope>
    <source>
        <strain evidence="1 2">KMM 3046</strain>
    </source>
</reference>
<dbReference type="PROSITE" id="PS51257">
    <property type="entry name" value="PROKAR_LIPOPROTEIN"/>
    <property type="match status" value="1"/>
</dbReference>
<dbReference type="EMBL" id="QVID01000001">
    <property type="protein sequence ID" value="RFN59871.1"/>
    <property type="molecule type" value="Genomic_DNA"/>
</dbReference>
<organism evidence="1 2">
    <name type="scientific">Marixanthomonas ophiurae</name>
    <dbReference type="NCBI Taxonomy" id="387659"/>
    <lineage>
        <taxon>Bacteria</taxon>
        <taxon>Pseudomonadati</taxon>
        <taxon>Bacteroidota</taxon>
        <taxon>Flavobacteriia</taxon>
        <taxon>Flavobacteriales</taxon>
        <taxon>Flavobacteriaceae</taxon>
        <taxon>Marixanthomonas</taxon>
    </lineage>
</organism>
<keyword evidence="2" id="KW-1185">Reference proteome</keyword>
<sequence length="233" mass="26864">MKNLFFFIFLSASLISCKNDAKSNNVDEEAEMTSEEKMPENPTTAEAIAYANGFENWDDVSEISFTFNVDRSEQHFQRSWTWMPKEDKVKMVSEKDTVNYARTKMDSTIQKADAGFINDKYWLLAPFNLMWDEGTTFSEKKNVIAPISKDTLNQLTVVYSNDGGYTPGDAYDLYFGNDYKIKEWVYRKGNDSVATMATTWEDYKNYNGLEIATMHKDSTGSFKLYFTDVTVKK</sequence>
<accession>A0A3E1QCK1</accession>
<evidence type="ECO:0008006" key="3">
    <source>
        <dbReference type="Google" id="ProtNLM"/>
    </source>
</evidence>
<dbReference type="OrthoDB" id="892266at2"/>
<name>A0A3E1QCK1_9FLAO</name>
<proteinExistence type="predicted"/>